<reference evidence="2" key="2">
    <citation type="submission" date="2023-06" db="EMBL/GenBank/DDBJ databases">
        <authorList>
            <consortium name="Lawrence Berkeley National Laboratory"/>
            <person name="Haridas S."/>
            <person name="Hensen N."/>
            <person name="Bonometti L."/>
            <person name="Westerberg I."/>
            <person name="Brannstrom I.O."/>
            <person name="Guillou S."/>
            <person name="Cros-Aarteil S."/>
            <person name="Calhoun S."/>
            <person name="Kuo A."/>
            <person name="Mondo S."/>
            <person name="Pangilinan J."/>
            <person name="Riley R."/>
            <person name="Labutti K."/>
            <person name="Andreopoulos B."/>
            <person name="Lipzen A."/>
            <person name="Chen C."/>
            <person name="Yanf M."/>
            <person name="Daum C."/>
            <person name="Ng V."/>
            <person name="Clum A."/>
            <person name="Steindorff A."/>
            <person name="Ohm R."/>
            <person name="Martin F."/>
            <person name="Silar P."/>
            <person name="Natvig D."/>
            <person name="Lalanne C."/>
            <person name="Gautier V."/>
            <person name="Ament-Velasquez S.L."/>
            <person name="Kruys A."/>
            <person name="Hutchinson M.I."/>
            <person name="Powell A.J."/>
            <person name="Barry K."/>
            <person name="Miller A.N."/>
            <person name="Grigoriev I.V."/>
            <person name="Debuchy R."/>
            <person name="Gladieux P."/>
            <person name="Thoren M.H."/>
            <person name="Johannesson H."/>
        </authorList>
    </citation>
    <scope>NUCLEOTIDE SEQUENCE</scope>
    <source>
        <strain evidence="2">CBS 314.62</strain>
    </source>
</reference>
<keyword evidence="1" id="KW-1133">Transmembrane helix</keyword>
<feature type="transmembrane region" description="Helical" evidence="1">
    <location>
        <begin position="124"/>
        <end position="149"/>
    </location>
</feature>
<comment type="caution">
    <text evidence="2">The sequence shown here is derived from an EMBL/GenBank/DDBJ whole genome shotgun (WGS) entry which is preliminary data.</text>
</comment>
<proteinExistence type="predicted"/>
<dbReference type="Proteomes" id="UP001270362">
    <property type="component" value="Unassembled WGS sequence"/>
</dbReference>
<sequence length="672" mass="72637">MGVPGILIVTLGTIVILAALGLLASFWAASTNAMNGAHQPSSFLSSIITSGWTIRTVTVSSVFIRVSIGIQGGLVTAMLASVFLERNGARISNLPLLSVMRSVNSNPVKLLQPLVQGPFGTPQVVCIGLAMAAVLVALVSQFTSTILLLDFGNTLILTAPTEGPLPFGLYIVGVNGALSSTQGVDYWNTRPAIYPRFAEMAGHPYEVDGVQDTGLSFRSFVPFASSAEREHLRTFNGLAGVLDSRVICFRPHIEKPQVEVINPGLQHYRTLSGNVSLGVSGSQANLTTENANGYSPFNCTFSVWDTGVVDTANTNWRMSMCSANLNSLVATISDGNVLAPDRLDSWSTYLVINTTGTDRDWPSTGVDLADWTLSEKHVWSSWTSPDGFSSLSVSSCLMFLAEPSFYQVNISTSQQYQEPTAAWSASTNRYRMSTVTDLYCTHCNSAEGDHGRLALHLPSNWTSALANTTAITGTYASLPFWRALYNGWWGNQNWPDVLGAVLLTHDRFAVNQAHVDLFQSILETTGNVAFAMQSLLTVLQQMAYYDWLPVFDVSDTAVTGFSADVNIPTGWTGFAVVTAVIGLHLFTVLLSTVLFLAFTSRSLLGSAWPAVTQVLSMETEGVVAEVCARSEAADMTDKEVEKYLISTGRRKSVYRVGYRMSYGEPDGAGMLK</sequence>
<keyword evidence="3" id="KW-1185">Reference proteome</keyword>
<dbReference type="AlphaFoldDB" id="A0AAE0WZT3"/>
<feature type="transmembrane region" description="Helical" evidence="1">
    <location>
        <begin position="571"/>
        <end position="598"/>
    </location>
</feature>
<evidence type="ECO:0000256" key="1">
    <source>
        <dbReference type="SAM" id="Phobius"/>
    </source>
</evidence>
<feature type="transmembrane region" description="Helical" evidence="1">
    <location>
        <begin position="6"/>
        <end position="29"/>
    </location>
</feature>
<accession>A0AAE0WZT3</accession>
<evidence type="ECO:0000313" key="3">
    <source>
        <dbReference type="Proteomes" id="UP001270362"/>
    </source>
</evidence>
<gene>
    <name evidence="2" type="ORF">B0T22DRAFT_433792</name>
</gene>
<name>A0AAE0WZT3_9PEZI</name>
<keyword evidence="1" id="KW-0812">Transmembrane</keyword>
<feature type="transmembrane region" description="Helical" evidence="1">
    <location>
        <begin position="63"/>
        <end position="84"/>
    </location>
</feature>
<keyword evidence="1" id="KW-0472">Membrane</keyword>
<organism evidence="2 3">
    <name type="scientific">Podospora appendiculata</name>
    <dbReference type="NCBI Taxonomy" id="314037"/>
    <lineage>
        <taxon>Eukaryota</taxon>
        <taxon>Fungi</taxon>
        <taxon>Dikarya</taxon>
        <taxon>Ascomycota</taxon>
        <taxon>Pezizomycotina</taxon>
        <taxon>Sordariomycetes</taxon>
        <taxon>Sordariomycetidae</taxon>
        <taxon>Sordariales</taxon>
        <taxon>Podosporaceae</taxon>
        <taxon>Podospora</taxon>
    </lineage>
</organism>
<reference evidence="2" key="1">
    <citation type="journal article" date="2023" name="Mol. Phylogenet. Evol.">
        <title>Genome-scale phylogeny and comparative genomics of the fungal order Sordariales.</title>
        <authorList>
            <person name="Hensen N."/>
            <person name="Bonometti L."/>
            <person name="Westerberg I."/>
            <person name="Brannstrom I.O."/>
            <person name="Guillou S."/>
            <person name="Cros-Aarteil S."/>
            <person name="Calhoun S."/>
            <person name="Haridas S."/>
            <person name="Kuo A."/>
            <person name="Mondo S."/>
            <person name="Pangilinan J."/>
            <person name="Riley R."/>
            <person name="LaButti K."/>
            <person name="Andreopoulos B."/>
            <person name="Lipzen A."/>
            <person name="Chen C."/>
            <person name="Yan M."/>
            <person name="Daum C."/>
            <person name="Ng V."/>
            <person name="Clum A."/>
            <person name="Steindorff A."/>
            <person name="Ohm R.A."/>
            <person name="Martin F."/>
            <person name="Silar P."/>
            <person name="Natvig D.O."/>
            <person name="Lalanne C."/>
            <person name="Gautier V."/>
            <person name="Ament-Velasquez S.L."/>
            <person name="Kruys A."/>
            <person name="Hutchinson M.I."/>
            <person name="Powell A.J."/>
            <person name="Barry K."/>
            <person name="Miller A.N."/>
            <person name="Grigoriev I.V."/>
            <person name="Debuchy R."/>
            <person name="Gladieux P."/>
            <person name="Hiltunen Thoren M."/>
            <person name="Johannesson H."/>
        </authorList>
    </citation>
    <scope>NUCLEOTIDE SEQUENCE</scope>
    <source>
        <strain evidence="2">CBS 314.62</strain>
    </source>
</reference>
<dbReference type="EMBL" id="JAULSO010000006">
    <property type="protein sequence ID" value="KAK3681557.1"/>
    <property type="molecule type" value="Genomic_DNA"/>
</dbReference>
<protein>
    <submittedName>
        <fullName evidence="2">Uncharacterized protein</fullName>
    </submittedName>
</protein>
<evidence type="ECO:0000313" key="2">
    <source>
        <dbReference type="EMBL" id="KAK3681557.1"/>
    </source>
</evidence>